<protein>
    <recommendedName>
        <fullName evidence="3">Bacterial repeat domain-containing protein</fullName>
    </recommendedName>
</protein>
<dbReference type="AlphaFoldDB" id="A0A388TE47"/>
<name>A0A388TE47_TERA1</name>
<sequence length="127" mass="13089">MMIAIKKTIIPTAVTVALLVLVLTGCGLLQKDTFLGSTTPDDPMAKLSVSVSGNGYVEVTSSGNQTVSGNLLALSFLKGTALTLNAVPSPNPDAKTFSEWIGGVTPTNSHAVTLNINADLSVKAVFQ</sequence>
<dbReference type="EMBL" id="BGZN01000209">
    <property type="protein sequence ID" value="GBR75246.1"/>
    <property type="molecule type" value="Genomic_DNA"/>
</dbReference>
<dbReference type="PROSITE" id="PS51257">
    <property type="entry name" value="PROKAR_LIPOPROTEIN"/>
    <property type="match status" value="1"/>
</dbReference>
<dbReference type="Proteomes" id="UP000269352">
    <property type="component" value="Unassembled WGS sequence"/>
</dbReference>
<comment type="caution">
    <text evidence="1">The sequence shown here is derived from an EMBL/GenBank/DDBJ whole genome shotgun (WGS) entry which is preliminary data.</text>
</comment>
<evidence type="ECO:0008006" key="3">
    <source>
        <dbReference type="Google" id="ProtNLM"/>
    </source>
</evidence>
<accession>A0A388TE47</accession>
<evidence type="ECO:0000313" key="1">
    <source>
        <dbReference type="EMBL" id="GBR75246.1"/>
    </source>
</evidence>
<evidence type="ECO:0000313" key="2">
    <source>
        <dbReference type="Proteomes" id="UP000269352"/>
    </source>
</evidence>
<keyword evidence="2" id="KW-1185">Reference proteome</keyword>
<reference evidence="1 2" key="1">
    <citation type="journal article" date="2019" name="ISME J.">
        <title>Genome analyses of uncultured TG2/ZB3 bacteria in 'Margulisbacteria' specifically attached to ectosymbiotic spirochetes of protists in the termite gut.</title>
        <authorList>
            <person name="Utami Y.D."/>
            <person name="Kuwahara H."/>
            <person name="Igai K."/>
            <person name="Murakami T."/>
            <person name="Sugaya K."/>
            <person name="Morikawa T."/>
            <person name="Nagura Y."/>
            <person name="Yuki M."/>
            <person name="Deevong P."/>
            <person name="Inoue T."/>
            <person name="Kihara K."/>
            <person name="Lo N."/>
            <person name="Yamada A."/>
            <person name="Ohkuma M."/>
            <person name="Hongoh Y."/>
        </authorList>
    </citation>
    <scope>NUCLEOTIDE SEQUENCE [LARGE SCALE GENOMIC DNA]</scope>
    <source>
        <strain evidence="1">NkOx7-01</strain>
    </source>
</reference>
<gene>
    <name evidence="1" type="ORF">NO1_2263</name>
</gene>
<organism evidence="1 2">
    <name type="scientific">Termititenax aidoneus</name>
    <dbReference type="NCBI Taxonomy" id="2218524"/>
    <lineage>
        <taxon>Bacteria</taxon>
        <taxon>Bacillati</taxon>
        <taxon>Candidatus Margulisiibacteriota</taxon>
        <taxon>Candidatus Termititenacia</taxon>
        <taxon>Candidatus Termititenacales</taxon>
        <taxon>Candidatus Termititenacaceae</taxon>
        <taxon>Candidatus Termititenax</taxon>
    </lineage>
</organism>
<proteinExistence type="predicted"/>